<evidence type="ECO:0000313" key="3">
    <source>
        <dbReference type="EMBL" id="PEG30259.1"/>
    </source>
</evidence>
<name>A0A2A7MF94_9CLOT</name>
<dbReference type="Proteomes" id="UP000220840">
    <property type="component" value="Unassembled WGS sequence"/>
</dbReference>
<dbReference type="InterPro" id="IPR029068">
    <property type="entry name" value="Glyas_Bleomycin-R_OHBP_Dase"/>
</dbReference>
<protein>
    <submittedName>
        <fullName evidence="3">Glyoxalase/bleomycin resistance/extradiol dioxygenase family protein</fullName>
    </submittedName>
</protein>
<sequence length="129" mass="14856">MNLNENITGLQHIGIPTLVIDKTIEFYESLGFKVIQRESLEDGSKVAFLELNKLIIETWENKSNFNEIGVIDHIALDVCDIEAAFKDCKENKLTILNKNIEFLPFWSNGIKHFEIQGVNNEKIEFCQKL</sequence>
<dbReference type="EMBL" id="PDCJ01000001">
    <property type="protein sequence ID" value="PEG30259.1"/>
    <property type="molecule type" value="Genomic_DNA"/>
</dbReference>
<dbReference type="GO" id="GO:0046491">
    <property type="term" value="P:L-methylmalonyl-CoA metabolic process"/>
    <property type="evidence" value="ECO:0007669"/>
    <property type="project" value="TreeGrafter"/>
</dbReference>
<dbReference type="Pfam" id="PF00903">
    <property type="entry name" value="Glyoxalase"/>
    <property type="match status" value="1"/>
</dbReference>
<dbReference type="InterPro" id="IPR037523">
    <property type="entry name" value="VOC_core"/>
</dbReference>
<keyword evidence="4" id="KW-1185">Reference proteome</keyword>
<dbReference type="AlphaFoldDB" id="A0A2A7MF94"/>
<proteinExistence type="predicted"/>
<evidence type="ECO:0000256" key="1">
    <source>
        <dbReference type="ARBA" id="ARBA00022723"/>
    </source>
</evidence>
<dbReference type="InterPro" id="IPR051785">
    <property type="entry name" value="MMCE/EMCE_epimerase"/>
</dbReference>
<dbReference type="PROSITE" id="PS51819">
    <property type="entry name" value="VOC"/>
    <property type="match status" value="1"/>
</dbReference>
<keyword evidence="3" id="KW-0223">Dioxygenase</keyword>
<dbReference type="GO" id="GO:0046872">
    <property type="term" value="F:metal ion binding"/>
    <property type="evidence" value="ECO:0007669"/>
    <property type="project" value="UniProtKB-KW"/>
</dbReference>
<dbReference type="InterPro" id="IPR004360">
    <property type="entry name" value="Glyas_Fos-R_dOase_dom"/>
</dbReference>
<comment type="caution">
    <text evidence="3">The sequence shown here is derived from an EMBL/GenBank/DDBJ whole genome shotgun (WGS) entry which is preliminary data.</text>
</comment>
<reference evidence="3 4" key="1">
    <citation type="submission" date="2017-10" db="EMBL/GenBank/DDBJ databases">
        <title>Effective Description of Clostridium neonatale sp. nov. linked to necrotizing enterocolitis in neonates and a clarification of species assignable to the genus Clostridium (Prazmowski 1880) emend. Lawson and Rainey 2016.</title>
        <authorList>
            <person name="Bernard K."/>
            <person name="Burdz T."/>
            <person name="Wiebe D."/>
            <person name="Balcewich B."/>
            <person name="Alfa M."/>
            <person name="Bernier A.-M."/>
        </authorList>
    </citation>
    <scope>NUCLEOTIDE SEQUENCE [LARGE SCALE GENOMIC DNA]</scope>
    <source>
        <strain evidence="3 4">LCDC99A005</strain>
    </source>
</reference>
<keyword evidence="3" id="KW-0560">Oxidoreductase</keyword>
<dbReference type="OrthoDB" id="371072at2"/>
<dbReference type="GO" id="GO:0004493">
    <property type="term" value="F:methylmalonyl-CoA epimerase activity"/>
    <property type="evidence" value="ECO:0007669"/>
    <property type="project" value="TreeGrafter"/>
</dbReference>
<dbReference type="Gene3D" id="3.10.180.10">
    <property type="entry name" value="2,3-Dihydroxybiphenyl 1,2-Dioxygenase, domain 1"/>
    <property type="match status" value="1"/>
</dbReference>
<dbReference type="GO" id="GO:0051213">
    <property type="term" value="F:dioxygenase activity"/>
    <property type="evidence" value="ECO:0007669"/>
    <property type="project" value="UniProtKB-KW"/>
</dbReference>
<feature type="domain" description="VOC" evidence="2">
    <location>
        <begin position="9"/>
        <end position="128"/>
    </location>
</feature>
<keyword evidence="1" id="KW-0479">Metal-binding</keyword>
<evidence type="ECO:0000259" key="2">
    <source>
        <dbReference type="PROSITE" id="PS51819"/>
    </source>
</evidence>
<accession>A0A2A7MF94</accession>
<dbReference type="PANTHER" id="PTHR43048:SF3">
    <property type="entry name" value="METHYLMALONYL-COA EPIMERASE, MITOCHONDRIAL"/>
    <property type="match status" value="1"/>
</dbReference>
<dbReference type="STRING" id="137838.GCA_001458595_01549"/>
<organism evidence="3 4">
    <name type="scientific">Clostridium neonatale</name>
    <dbReference type="NCBI Taxonomy" id="137838"/>
    <lineage>
        <taxon>Bacteria</taxon>
        <taxon>Bacillati</taxon>
        <taxon>Bacillota</taxon>
        <taxon>Clostridia</taxon>
        <taxon>Eubacteriales</taxon>
        <taxon>Clostridiaceae</taxon>
        <taxon>Clostridium</taxon>
    </lineage>
</organism>
<gene>
    <name evidence="3" type="ORF">CQ394_00570</name>
</gene>
<dbReference type="GeneID" id="68876565"/>
<evidence type="ECO:0000313" key="4">
    <source>
        <dbReference type="Proteomes" id="UP000220840"/>
    </source>
</evidence>
<dbReference type="RefSeq" id="WP_058294432.1">
    <property type="nucleotide sequence ID" value="NZ_CAKJVD010000042.1"/>
</dbReference>
<dbReference type="SUPFAM" id="SSF54593">
    <property type="entry name" value="Glyoxalase/Bleomycin resistance protein/Dihydroxybiphenyl dioxygenase"/>
    <property type="match status" value="1"/>
</dbReference>
<dbReference type="PANTHER" id="PTHR43048">
    <property type="entry name" value="METHYLMALONYL-COA EPIMERASE"/>
    <property type="match status" value="1"/>
</dbReference>